<organism evidence="2 3">
    <name type="scientific">Cellulosimicrobium protaetiae</name>
    <dbReference type="NCBI Taxonomy" id="2587808"/>
    <lineage>
        <taxon>Bacteria</taxon>
        <taxon>Bacillati</taxon>
        <taxon>Actinomycetota</taxon>
        <taxon>Actinomycetes</taxon>
        <taxon>Micrococcales</taxon>
        <taxon>Promicromonosporaceae</taxon>
        <taxon>Cellulosimicrobium</taxon>
    </lineage>
</organism>
<dbReference type="AlphaFoldDB" id="A0A6M5UJN9"/>
<evidence type="ECO:0000313" key="3">
    <source>
        <dbReference type="Proteomes" id="UP000451354"/>
    </source>
</evidence>
<accession>A0A6M5UJN9</accession>
<gene>
    <name evidence="2" type="ORF">FIC82_020015</name>
</gene>
<evidence type="ECO:0000256" key="1">
    <source>
        <dbReference type="SAM" id="MobiDB-lite"/>
    </source>
</evidence>
<name>A0A6M5UJN9_9MICO</name>
<dbReference type="OrthoDB" id="5137961at2"/>
<keyword evidence="2" id="KW-0614">Plasmid</keyword>
<sequence length="449" mass="47928">MPEVVIWEWAEHARNDLAGIEETARQLRKRLGRAGLDDLHPAAAAGASEIPDVQEIVDRMRARLEALPNVRVLPTTPEAALAGLRAQVLQTGAGRRKPAVTGTKTGAADAAWVHDALSLAGGDPARLAFLTKDSDPASACRAQDIEPPRTFGSRIAAVNALRDLVAEVRRELVRDLAAYVLDEIADETRRQALARALFVPSYLVRRRFENDPLVVSCEVSAVHAVAGVRYYRTDGALATVVVDLLVDLETVSMPAEIEGNLDARTEHGAVLEVPLSATLEPDGRVSGLEPAGPGIARIDLPTEYQDLYDSHGKAVDILISALGSFPTLPGEDWWRTLFTTGTATPPTDGLHALDDQPARATRAHWEAHLVVADTHHLTLHVDATSDPTSPELDAAVITGERTAGDDHEELTNLPTIVATIAALQHAGGSHPGAPKGAHEPEEASGDDNL</sequence>
<keyword evidence="3" id="KW-1185">Reference proteome</keyword>
<dbReference type="KEGG" id="cprt:FIC82_020015"/>
<proteinExistence type="predicted"/>
<dbReference type="Proteomes" id="UP000451354">
    <property type="component" value="Plasmid pCPRO01"/>
</dbReference>
<reference evidence="3" key="1">
    <citation type="journal article" date="2022" name="Int. J. Syst. Evol. Microbiol.">
        <title>Cellulosimicrobium protaetiae sp. nov., isolated from the gut of the larva of Protaetia brevitarsis seulensis.</title>
        <authorList>
            <person name="Le Han H."/>
            <person name="Nguyen T.T.H."/>
            <person name="Li Z."/>
            <person name="Shin N.R."/>
            <person name="Kim S.G."/>
        </authorList>
    </citation>
    <scope>NUCLEOTIDE SEQUENCE [LARGE SCALE GENOMIC DNA]</scope>
    <source>
        <strain evidence="3">BI34</strain>
    </source>
</reference>
<dbReference type="EMBL" id="CP052758">
    <property type="protein sequence ID" value="QJW38676.1"/>
    <property type="molecule type" value="Genomic_DNA"/>
</dbReference>
<evidence type="ECO:0000313" key="2">
    <source>
        <dbReference type="EMBL" id="QJW38676.1"/>
    </source>
</evidence>
<feature type="region of interest" description="Disordered" evidence="1">
    <location>
        <begin position="424"/>
        <end position="449"/>
    </location>
</feature>
<protein>
    <submittedName>
        <fullName evidence="2">Uncharacterized protein</fullName>
    </submittedName>
</protein>
<geneLocation type="plasmid" evidence="2 3">
    <name>pCPRO01</name>
</geneLocation>
<dbReference type="RefSeq" id="WP_154800622.1">
    <property type="nucleotide sequence ID" value="NZ_CP052758.1"/>
</dbReference>